<feature type="chain" id="PRO_5045909905" evidence="1">
    <location>
        <begin position="20"/>
        <end position="118"/>
    </location>
</feature>
<dbReference type="Proteomes" id="UP001583172">
    <property type="component" value="Unassembled WGS sequence"/>
</dbReference>
<reference evidence="2 3" key="1">
    <citation type="journal article" date="2024" name="Commun. Biol.">
        <title>Comparative genomic analysis of thermophilic fungi reveals convergent evolutionary adaptations and gene losses.</title>
        <authorList>
            <person name="Steindorff A.S."/>
            <person name="Aguilar-Pontes M.V."/>
            <person name="Robinson A.J."/>
            <person name="Andreopoulos B."/>
            <person name="LaButti K."/>
            <person name="Kuo A."/>
            <person name="Mondo S."/>
            <person name="Riley R."/>
            <person name="Otillar R."/>
            <person name="Haridas S."/>
            <person name="Lipzen A."/>
            <person name="Grimwood J."/>
            <person name="Schmutz J."/>
            <person name="Clum A."/>
            <person name="Reid I.D."/>
            <person name="Moisan M.C."/>
            <person name="Butler G."/>
            <person name="Nguyen T.T.M."/>
            <person name="Dewar K."/>
            <person name="Conant G."/>
            <person name="Drula E."/>
            <person name="Henrissat B."/>
            <person name="Hansel C."/>
            <person name="Singer S."/>
            <person name="Hutchinson M.I."/>
            <person name="de Vries R.P."/>
            <person name="Natvig D.O."/>
            <person name="Powell A.J."/>
            <person name="Tsang A."/>
            <person name="Grigoriev I.V."/>
        </authorList>
    </citation>
    <scope>NUCLEOTIDE SEQUENCE [LARGE SCALE GENOMIC DNA]</scope>
    <source>
        <strain evidence="2 3">CBS 620.91</strain>
    </source>
</reference>
<keyword evidence="1" id="KW-0732">Signal</keyword>
<evidence type="ECO:0000256" key="1">
    <source>
        <dbReference type="SAM" id="SignalP"/>
    </source>
</evidence>
<feature type="signal peptide" evidence="1">
    <location>
        <begin position="1"/>
        <end position="19"/>
    </location>
</feature>
<accession>A0ABR3VKI3</accession>
<sequence>MQLTKALVLVSTLAVGILAAPAPAPAAEDGPPGAAPASVSESAGLGLAPSADERYPTPDICWFECREFFCWIPFVGCLPECVYACMTDRCPYFKYVVPFISSLFSYFVATRYGPTSPA</sequence>
<evidence type="ECO:0000313" key="2">
    <source>
        <dbReference type="EMBL" id="KAL1842352.1"/>
    </source>
</evidence>
<name>A0ABR3VKI3_HUMIN</name>
<protein>
    <submittedName>
        <fullName evidence="2">Uncharacterized protein</fullName>
    </submittedName>
</protein>
<organism evidence="2 3">
    <name type="scientific">Humicola insolens</name>
    <name type="common">Soft-rot fungus</name>
    <dbReference type="NCBI Taxonomy" id="85995"/>
    <lineage>
        <taxon>Eukaryota</taxon>
        <taxon>Fungi</taxon>
        <taxon>Dikarya</taxon>
        <taxon>Ascomycota</taxon>
        <taxon>Pezizomycotina</taxon>
        <taxon>Sordariomycetes</taxon>
        <taxon>Sordariomycetidae</taxon>
        <taxon>Sordariales</taxon>
        <taxon>Chaetomiaceae</taxon>
        <taxon>Mycothermus</taxon>
    </lineage>
</organism>
<proteinExistence type="predicted"/>
<evidence type="ECO:0000313" key="3">
    <source>
        <dbReference type="Proteomes" id="UP001583172"/>
    </source>
</evidence>
<gene>
    <name evidence="2" type="ORF">VTJ49DRAFT_5520</name>
</gene>
<comment type="caution">
    <text evidence="2">The sequence shown here is derived from an EMBL/GenBank/DDBJ whole genome shotgun (WGS) entry which is preliminary data.</text>
</comment>
<dbReference type="EMBL" id="JAZGSY010000046">
    <property type="protein sequence ID" value="KAL1842352.1"/>
    <property type="molecule type" value="Genomic_DNA"/>
</dbReference>
<keyword evidence="3" id="KW-1185">Reference proteome</keyword>